<evidence type="ECO:0000256" key="4">
    <source>
        <dbReference type="ARBA" id="ARBA00022833"/>
    </source>
</evidence>
<evidence type="ECO:0000256" key="2">
    <source>
        <dbReference type="ARBA" id="ARBA00022723"/>
    </source>
</evidence>
<keyword evidence="3" id="KW-0378">Hydrolase</keyword>
<evidence type="ECO:0000259" key="6">
    <source>
        <dbReference type="SMART" id="SM00849"/>
    </source>
</evidence>
<dbReference type="InterPro" id="IPR001279">
    <property type="entry name" value="Metallo-B-lactamas"/>
</dbReference>
<evidence type="ECO:0000313" key="8">
    <source>
        <dbReference type="Proteomes" id="UP000773614"/>
    </source>
</evidence>
<reference evidence="7" key="1">
    <citation type="submission" date="2019-03" db="EMBL/GenBank/DDBJ databases">
        <title>Afifella sp. nov., isolated from activated sludge.</title>
        <authorList>
            <person name="Li Q."/>
            <person name="Liu Y."/>
        </authorList>
    </citation>
    <scope>NUCLEOTIDE SEQUENCE</scope>
    <source>
        <strain evidence="7">L72</strain>
    </source>
</reference>
<keyword evidence="4" id="KW-0862">Zinc</keyword>
<protein>
    <submittedName>
        <fullName evidence="7">MBL fold metallo-hydrolase</fullName>
    </submittedName>
</protein>
<gene>
    <name evidence="7" type="ORF">E4O86_01290</name>
</gene>
<dbReference type="CDD" id="cd07720">
    <property type="entry name" value="OPHC2-like_MBL-fold"/>
    <property type="match status" value="1"/>
</dbReference>
<dbReference type="SUPFAM" id="SSF56281">
    <property type="entry name" value="Metallo-hydrolase/oxidoreductase"/>
    <property type="match status" value="1"/>
</dbReference>
<dbReference type="EMBL" id="SPKJ01000002">
    <property type="protein sequence ID" value="MYZ46357.1"/>
    <property type="molecule type" value="Genomic_DNA"/>
</dbReference>
<accession>A0A964WRX3</accession>
<sequence length="318" mass="34141">MRCRSPKSSAASPGSCSASSSWWSCWCSSRRSRCSCRTRCERRALMEETDRVYVLDCGDVRIHAIRDAVLPIPVGNFPGADAERAAALLGQLSESVPVTVNCFLLEAADGSTCLVDTGVGTAIPGVEGALARRLAAGFEAPGRIFLSHFHIDHIGGLVTLAGLAPPETEILVPEAELAYWTRPGFPLGAPVGQGRSRPVVAALLERFGDRLRPVAPDVEPLPGVRQVPLPGHTPGHTGIRVGETLIWGDIVHAPALQCAVPDWGYVADVEPQAAAEQRRNIFAETAEREIVVGGMHLPFPGFGRLRRSKEGYRFEPLS</sequence>
<dbReference type="Gene3D" id="3.60.15.10">
    <property type="entry name" value="Ribonuclease Z/Hydroxyacylglutathione hydrolase-like"/>
    <property type="match status" value="1"/>
</dbReference>
<dbReference type="SMART" id="SM00849">
    <property type="entry name" value="Lactamase_B"/>
    <property type="match status" value="1"/>
</dbReference>
<evidence type="ECO:0000256" key="3">
    <source>
        <dbReference type="ARBA" id="ARBA00022801"/>
    </source>
</evidence>
<dbReference type="Proteomes" id="UP000773614">
    <property type="component" value="Unassembled WGS sequence"/>
</dbReference>
<evidence type="ECO:0000313" key="7">
    <source>
        <dbReference type="EMBL" id="MYZ46357.1"/>
    </source>
</evidence>
<dbReference type="Pfam" id="PF00753">
    <property type="entry name" value="Lactamase_B"/>
    <property type="match status" value="1"/>
</dbReference>
<comment type="similarity">
    <text evidence="1">Belongs to the metallo-beta-lactamase superfamily.</text>
</comment>
<name>A0A964WRX3_9HYPH</name>
<keyword evidence="8" id="KW-1185">Reference proteome</keyword>
<proteinExistence type="inferred from homology"/>
<organism evidence="7 8">
    <name type="scientific">Propylenella binzhouense</name>
    <dbReference type="NCBI Taxonomy" id="2555902"/>
    <lineage>
        <taxon>Bacteria</taxon>
        <taxon>Pseudomonadati</taxon>
        <taxon>Pseudomonadota</taxon>
        <taxon>Alphaproteobacteria</taxon>
        <taxon>Hyphomicrobiales</taxon>
        <taxon>Propylenellaceae</taxon>
        <taxon>Propylenella</taxon>
    </lineage>
</organism>
<dbReference type="InterPro" id="IPR036866">
    <property type="entry name" value="RibonucZ/Hydroxyglut_hydro"/>
</dbReference>
<feature type="domain" description="Metallo-beta-lactamase" evidence="6">
    <location>
        <begin position="99"/>
        <end position="296"/>
    </location>
</feature>
<dbReference type="GO" id="GO:0016787">
    <property type="term" value="F:hydrolase activity"/>
    <property type="evidence" value="ECO:0007669"/>
    <property type="project" value="UniProtKB-KW"/>
</dbReference>
<feature type="region of interest" description="Disordered" evidence="5">
    <location>
        <begin position="1"/>
        <end position="21"/>
    </location>
</feature>
<dbReference type="InterPro" id="IPR051013">
    <property type="entry name" value="MBL_superfamily_lactonases"/>
</dbReference>
<dbReference type="AlphaFoldDB" id="A0A964WRX3"/>
<dbReference type="PANTHER" id="PTHR42978">
    <property type="entry name" value="QUORUM-QUENCHING LACTONASE YTNP-RELATED-RELATED"/>
    <property type="match status" value="1"/>
</dbReference>
<comment type="caution">
    <text evidence="7">The sequence shown here is derived from an EMBL/GenBank/DDBJ whole genome shotgun (WGS) entry which is preliminary data.</text>
</comment>
<evidence type="ECO:0000256" key="5">
    <source>
        <dbReference type="SAM" id="MobiDB-lite"/>
    </source>
</evidence>
<dbReference type="GO" id="GO:0046872">
    <property type="term" value="F:metal ion binding"/>
    <property type="evidence" value="ECO:0007669"/>
    <property type="project" value="UniProtKB-KW"/>
</dbReference>
<keyword evidence="2" id="KW-0479">Metal-binding</keyword>
<evidence type="ECO:0000256" key="1">
    <source>
        <dbReference type="ARBA" id="ARBA00007749"/>
    </source>
</evidence>